<sequence>MEVPIPKIVDSYYQTFSHIDGHNGCRQEKPNLEGKMEVKDWAVRLHTILLAICIVDVWLLYKGNMVARNCWTQKDFYAKLAEQLIDNSYDVIGIKQRSNADEEISEARMVSGTGIHLLATNNKRKLNND</sequence>
<reference evidence="2 3" key="1">
    <citation type="journal article" date="2018" name="Mol. Biol. Evol.">
        <title>Analysis of the draft genome of the red seaweed Gracilariopsis chorda provides insights into genome size evolution in Rhodophyta.</title>
        <authorList>
            <person name="Lee J."/>
            <person name="Yang E.C."/>
            <person name="Graf L."/>
            <person name="Yang J.H."/>
            <person name="Qiu H."/>
            <person name="Zel Zion U."/>
            <person name="Chan C.X."/>
            <person name="Stephens T.G."/>
            <person name="Weber A.P.M."/>
            <person name="Boo G.H."/>
            <person name="Boo S.M."/>
            <person name="Kim K.M."/>
            <person name="Shin Y."/>
            <person name="Jung M."/>
            <person name="Lee S.J."/>
            <person name="Yim H.S."/>
            <person name="Lee J.H."/>
            <person name="Bhattacharya D."/>
            <person name="Yoon H.S."/>
        </authorList>
    </citation>
    <scope>NUCLEOTIDE SEQUENCE [LARGE SCALE GENOMIC DNA]</scope>
    <source>
        <strain evidence="2 3">SKKU-2015</strain>
        <tissue evidence="2">Whole body</tissue>
    </source>
</reference>
<name>A0A2V3J2T7_9FLOR</name>
<dbReference type="EMBL" id="NBIV01000020">
    <property type="protein sequence ID" value="PXF47710.1"/>
    <property type="molecule type" value="Genomic_DNA"/>
</dbReference>
<accession>A0A2V3J2T7</accession>
<dbReference type="AlphaFoldDB" id="A0A2V3J2T7"/>
<evidence type="ECO:0008006" key="4">
    <source>
        <dbReference type="Google" id="ProtNLM"/>
    </source>
</evidence>
<evidence type="ECO:0000313" key="3">
    <source>
        <dbReference type="Proteomes" id="UP000247409"/>
    </source>
</evidence>
<keyword evidence="3" id="KW-1185">Reference proteome</keyword>
<comment type="caution">
    <text evidence="2">The sequence shown here is derived from an EMBL/GenBank/DDBJ whole genome shotgun (WGS) entry which is preliminary data.</text>
</comment>
<proteinExistence type="predicted"/>
<dbReference type="Proteomes" id="UP000247409">
    <property type="component" value="Unassembled WGS sequence"/>
</dbReference>
<feature type="transmembrane region" description="Helical" evidence="1">
    <location>
        <begin position="41"/>
        <end position="61"/>
    </location>
</feature>
<keyword evidence="1" id="KW-1133">Transmembrane helix</keyword>
<dbReference type="OrthoDB" id="122438at2759"/>
<keyword evidence="1" id="KW-0472">Membrane</keyword>
<keyword evidence="1" id="KW-0812">Transmembrane</keyword>
<protein>
    <recommendedName>
        <fullName evidence="4">PiggyBac transposable element-derived protein domain-containing protein</fullName>
    </recommendedName>
</protein>
<evidence type="ECO:0000256" key="1">
    <source>
        <dbReference type="SAM" id="Phobius"/>
    </source>
</evidence>
<evidence type="ECO:0000313" key="2">
    <source>
        <dbReference type="EMBL" id="PXF47710.1"/>
    </source>
</evidence>
<gene>
    <name evidence="2" type="ORF">BWQ96_02392</name>
</gene>
<organism evidence="2 3">
    <name type="scientific">Gracilariopsis chorda</name>
    <dbReference type="NCBI Taxonomy" id="448386"/>
    <lineage>
        <taxon>Eukaryota</taxon>
        <taxon>Rhodophyta</taxon>
        <taxon>Florideophyceae</taxon>
        <taxon>Rhodymeniophycidae</taxon>
        <taxon>Gracilariales</taxon>
        <taxon>Gracilariaceae</taxon>
        <taxon>Gracilariopsis</taxon>
    </lineage>
</organism>